<name>A0ABY6ZS51_9PSED</name>
<gene>
    <name evidence="1" type="ORF">OU419_17705</name>
</gene>
<dbReference type="PROSITE" id="PS51257">
    <property type="entry name" value="PROKAR_LIPOPROTEIN"/>
    <property type="match status" value="1"/>
</dbReference>
<evidence type="ECO:0008006" key="3">
    <source>
        <dbReference type="Google" id="ProtNLM"/>
    </source>
</evidence>
<dbReference type="Proteomes" id="UP001163624">
    <property type="component" value="Chromosome"/>
</dbReference>
<accession>A0ABY6ZS51</accession>
<protein>
    <recommendedName>
        <fullName evidence="3">Lipoprotein</fullName>
    </recommendedName>
</protein>
<dbReference type="RefSeq" id="WP_254500565.1">
    <property type="nucleotide sequence ID" value="NZ_CP113432.1"/>
</dbReference>
<proteinExistence type="predicted"/>
<evidence type="ECO:0000313" key="2">
    <source>
        <dbReference type="Proteomes" id="UP001163624"/>
    </source>
</evidence>
<sequence length="146" mass="15504">MQKIMTLLLGVAVLSGCATQKTGKECADNFTVSGSLLTGKTFTSSVSLPNTPFATAYDRAHKSLVREGFYIQNADAKRGAISAYQDVILSERTAPLNVQVEQAGSGSRVNLVFVVAGGMYAPESGVRDGFCRITDGVTQQVPVRPQ</sequence>
<evidence type="ECO:0000313" key="1">
    <source>
        <dbReference type="EMBL" id="WAI47609.1"/>
    </source>
</evidence>
<organism evidence="1 2">
    <name type="scientific">Pseudomonas triclosanedens</name>
    <dbReference type="NCBI Taxonomy" id="2961893"/>
    <lineage>
        <taxon>Bacteria</taxon>
        <taxon>Pseudomonadati</taxon>
        <taxon>Pseudomonadota</taxon>
        <taxon>Gammaproteobacteria</taxon>
        <taxon>Pseudomonadales</taxon>
        <taxon>Pseudomonadaceae</taxon>
        <taxon>Pseudomonas</taxon>
    </lineage>
</organism>
<dbReference type="EMBL" id="CP113432">
    <property type="protein sequence ID" value="WAI47609.1"/>
    <property type="molecule type" value="Genomic_DNA"/>
</dbReference>
<reference evidence="1" key="1">
    <citation type="submission" date="2022-11" db="EMBL/GenBank/DDBJ databases">
        <title>Pseudomonas triclosanedens sp. nov., a triclosan degrader isolated from activated sludge.</title>
        <authorList>
            <person name="Yin Y."/>
            <person name="Lu Z."/>
        </authorList>
    </citation>
    <scope>NUCLEOTIDE SEQUENCE</scope>
    <source>
        <strain evidence="1">ZM23</strain>
    </source>
</reference>
<keyword evidence="2" id="KW-1185">Reference proteome</keyword>